<dbReference type="Gene3D" id="2.40.50.140">
    <property type="entry name" value="Nucleic acid-binding proteins"/>
    <property type="match status" value="1"/>
</dbReference>
<gene>
    <name evidence="4" type="primary">CEG1_2</name>
    <name evidence="4" type="ORF">BGZ99_005652</name>
</gene>
<name>A0A9P6RSH1_9FUNG</name>
<evidence type="ECO:0000259" key="3">
    <source>
        <dbReference type="Pfam" id="PF01331"/>
    </source>
</evidence>
<feature type="compositionally biased region" description="Low complexity" evidence="2">
    <location>
        <begin position="621"/>
        <end position="641"/>
    </location>
</feature>
<dbReference type="InterPro" id="IPR012340">
    <property type="entry name" value="NA-bd_OB-fold"/>
</dbReference>
<accession>A0A9P6RSH1</accession>
<feature type="region of interest" description="Disordered" evidence="2">
    <location>
        <begin position="1574"/>
        <end position="1684"/>
    </location>
</feature>
<proteinExistence type="predicted"/>
<feature type="compositionally biased region" description="Low complexity" evidence="2">
    <location>
        <begin position="701"/>
        <end position="713"/>
    </location>
</feature>
<feature type="compositionally biased region" description="Polar residues" evidence="2">
    <location>
        <begin position="1161"/>
        <end position="1171"/>
    </location>
</feature>
<dbReference type="GO" id="GO:0005524">
    <property type="term" value="F:ATP binding"/>
    <property type="evidence" value="ECO:0007669"/>
    <property type="project" value="InterPro"/>
</dbReference>
<dbReference type="PANTHER" id="PTHR10367">
    <property type="entry name" value="MRNA-CAPPING ENZYME"/>
    <property type="match status" value="1"/>
</dbReference>
<dbReference type="PANTHER" id="PTHR10367:SF17">
    <property type="entry name" value="MRNA-CAPPING ENZYME"/>
    <property type="match status" value="1"/>
</dbReference>
<dbReference type="Gene3D" id="3.30.470.30">
    <property type="entry name" value="DNA ligase/mRNA capping enzyme"/>
    <property type="match status" value="1"/>
</dbReference>
<evidence type="ECO:0000256" key="1">
    <source>
        <dbReference type="ARBA" id="ARBA00044624"/>
    </source>
</evidence>
<dbReference type="Proteomes" id="UP000738325">
    <property type="component" value="Unassembled WGS sequence"/>
</dbReference>
<feature type="compositionally biased region" description="Low complexity" evidence="2">
    <location>
        <begin position="1666"/>
        <end position="1679"/>
    </location>
</feature>
<dbReference type="InterPro" id="IPR051029">
    <property type="entry name" value="mRNA_Capping_Enz/RNA_Phosphat"/>
</dbReference>
<dbReference type="InterPro" id="IPR001339">
    <property type="entry name" value="mRNA_cap_enzyme_adenylation"/>
</dbReference>
<comment type="catalytic activity">
    <reaction evidence="1">
        <text>a 5'-end diphospho-ribonucleoside in mRNA + GTP + H(+) = a 5'-end (5'-triphosphoguanosine)-ribonucleoside in mRNA + diphosphate</text>
        <dbReference type="Rhea" id="RHEA:67012"/>
        <dbReference type="Rhea" id="RHEA-COMP:17165"/>
        <dbReference type="Rhea" id="RHEA-COMP:17166"/>
        <dbReference type="ChEBI" id="CHEBI:15378"/>
        <dbReference type="ChEBI" id="CHEBI:33019"/>
        <dbReference type="ChEBI" id="CHEBI:37565"/>
        <dbReference type="ChEBI" id="CHEBI:167616"/>
        <dbReference type="ChEBI" id="CHEBI:167617"/>
        <dbReference type="EC" id="2.7.7.50"/>
    </reaction>
    <physiologicalReaction direction="left-to-right" evidence="1">
        <dbReference type="Rhea" id="RHEA:67013"/>
    </physiologicalReaction>
</comment>
<feature type="compositionally biased region" description="Polar residues" evidence="2">
    <location>
        <begin position="1419"/>
        <end position="1430"/>
    </location>
</feature>
<feature type="compositionally biased region" description="Basic and acidic residues" evidence="2">
    <location>
        <begin position="790"/>
        <end position="805"/>
    </location>
</feature>
<dbReference type="GO" id="GO:0004484">
    <property type="term" value="F:mRNA guanylyltransferase activity"/>
    <property type="evidence" value="ECO:0007669"/>
    <property type="project" value="UniProtKB-EC"/>
</dbReference>
<feature type="compositionally biased region" description="Low complexity" evidence="2">
    <location>
        <begin position="370"/>
        <end position="400"/>
    </location>
</feature>
<feature type="compositionally biased region" description="Low complexity" evidence="2">
    <location>
        <begin position="650"/>
        <end position="659"/>
    </location>
</feature>
<feature type="compositionally biased region" description="Polar residues" evidence="2">
    <location>
        <begin position="483"/>
        <end position="492"/>
    </location>
</feature>
<dbReference type="OrthoDB" id="200924at2759"/>
<dbReference type="GO" id="GO:0006370">
    <property type="term" value="P:7-methylguanosine mRNA capping"/>
    <property type="evidence" value="ECO:0007669"/>
    <property type="project" value="InterPro"/>
</dbReference>
<dbReference type="SUPFAM" id="SSF56091">
    <property type="entry name" value="DNA ligase/mRNA capping enzyme, catalytic domain"/>
    <property type="match status" value="1"/>
</dbReference>
<dbReference type="CDD" id="cd07895">
    <property type="entry name" value="Adenylation_mRNA_capping"/>
    <property type="match status" value="1"/>
</dbReference>
<feature type="compositionally biased region" description="Low complexity" evidence="2">
    <location>
        <begin position="1520"/>
        <end position="1529"/>
    </location>
</feature>
<feature type="compositionally biased region" description="Basic and acidic residues" evidence="2">
    <location>
        <begin position="738"/>
        <end position="748"/>
    </location>
</feature>
<feature type="compositionally biased region" description="Polar residues" evidence="2">
    <location>
        <begin position="1619"/>
        <end position="1634"/>
    </location>
</feature>
<feature type="compositionally biased region" description="Basic and acidic residues" evidence="2">
    <location>
        <begin position="1006"/>
        <end position="1055"/>
    </location>
</feature>
<feature type="compositionally biased region" description="Pro residues" evidence="2">
    <location>
        <begin position="1501"/>
        <end position="1512"/>
    </location>
</feature>
<evidence type="ECO:0000313" key="4">
    <source>
        <dbReference type="EMBL" id="KAG0328299.1"/>
    </source>
</evidence>
<feature type="region of interest" description="Disordered" evidence="2">
    <location>
        <begin position="1006"/>
        <end position="1222"/>
    </location>
</feature>
<evidence type="ECO:0000256" key="2">
    <source>
        <dbReference type="SAM" id="MobiDB-lite"/>
    </source>
</evidence>
<keyword evidence="5" id="KW-1185">Reference proteome</keyword>
<feature type="compositionally biased region" description="Low complexity" evidence="2">
    <location>
        <begin position="667"/>
        <end position="693"/>
    </location>
</feature>
<feature type="region of interest" description="Disordered" evidence="2">
    <location>
        <begin position="362"/>
        <end position="400"/>
    </location>
</feature>
<feature type="region of interest" description="Disordered" evidence="2">
    <location>
        <begin position="1244"/>
        <end position="1542"/>
    </location>
</feature>
<feature type="region of interest" description="Disordered" evidence="2">
    <location>
        <begin position="596"/>
        <end position="877"/>
    </location>
</feature>
<feature type="compositionally biased region" description="Polar residues" evidence="2">
    <location>
        <begin position="456"/>
        <end position="471"/>
    </location>
</feature>
<comment type="caution">
    <text evidence="4">The sequence shown here is derived from an EMBL/GenBank/DDBJ whole genome shotgun (WGS) entry which is preliminary data.</text>
</comment>
<feature type="compositionally biased region" description="Low complexity" evidence="2">
    <location>
        <begin position="1127"/>
        <end position="1148"/>
    </location>
</feature>
<feature type="region of interest" description="Disordered" evidence="2">
    <location>
        <begin position="894"/>
        <end position="971"/>
    </location>
</feature>
<feature type="compositionally biased region" description="Polar residues" evidence="2">
    <location>
        <begin position="1270"/>
        <end position="1279"/>
    </location>
</feature>
<feature type="compositionally biased region" description="Polar residues" evidence="2">
    <location>
        <begin position="1061"/>
        <end position="1071"/>
    </location>
</feature>
<dbReference type="Pfam" id="PF01331">
    <property type="entry name" value="mRNA_cap_enzyme"/>
    <property type="match status" value="1"/>
</dbReference>
<feature type="compositionally biased region" description="Basic and acidic residues" evidence="2">
    <location>
        <begin position="1212"/>
        <end position="1222"/>
    </location>
</feature>
<feature type="compositionally biased region" description="Acidic residues" evidence="2">
    <location>
        <begin position="1353"/>
        <end position="1367"/>
    </location>
</feature>
<feature type="region of interest" description="Disordered" evidence="2">
    <location>
        <begin position="451"/>
        <end position="578"/>
    </location>
</feature>
<feature type="compositionally biased region" description="Polar residues" evidence="2">
    <location>
        <begin position="1078"/>
        <end position="1120"/>
    </location>
</feature>
<feature type="compositionally biased region" description="Low complexity" evidence="2">
    <location>
        <begin position="545"/>
        <end position="573"/>
    </location>
</feature>
<evidence type="ECO:0000313" key="5">
    <source>
        <dbReference type="Proteomes" id="UP000738325"/>
    </source>
</evidence>
<feature type="domain" description="mRNA capping enzyme adenylation" evidence="3">
    <location>
        <begin position="48"/>
        <end position="234"/>
    </location>
</feature>
<dbReference type="EMBL" id="JAAAIP010000037">
    <property type="protein sequence ID" value="KAG0328299.1"/>
    <property type="molecule type" value="Genomic_DNA"/>
</dbReference>
<feature type="compositionally biased region" description="Polar residues" evidence="2">
    <location>
        <begin position="828"/>
        <end position="845"/>
    </location>
</feature>
<feature type="compositionally biased region" description="Basic and acidic residues" evidence="2">
    <location>
        <begin position="606"/>
        <end position="620"/>
    </location>
</feature>
<protein>
    <submittedName>
        <fullName evidence="4">Dcp1p-Dcp2p decapping enzyme complex alpha subunit</fullName>
    </submittedName>
</protein>
<reference evidence="4" key="1">
    <citation type="journal article" date="2020" name="Fungal Divers.">
        <title>Resolving the Mortierellaceae phylogeny through synthesis of multi-gene phylogenetics and phylogenomics.</title>
        <authorList>
            <person name="Vandepol N."/>
            <person name="Liber J."/>
            <person name="Desiro A."/>
            <person name="Na H."/>
            <person name="Kennedy M."/>
            <person name="Barry K."/>
            <person name="Grigoriev I.V."/>
            <person name="Miller A.N."/>
            <person name="O'Donnell K."/>
            <person name="Stajich J.E."/>
            <person name="Bonito G."/>
        </authorList>
    </citation>
    <scope>NUCLEOTIDE SEQUENCE</scope>
    <source>
        <strain evidence="4">REB-010B</strain>
    </source>
</reference>
<dbReference type="SUPFAM" id="SSF50249">
    <property type="entry name" value="Nucleic acid-binding proteins"/>
    <property type="match status" value="1"/>
</dbReference>
<organism evidence="4 5">
    <name type="scientific">Dissophora globulifera</name>
    <dbReference type="NCBI Taxonomy" id="979702"/>
    <lineage>
        <taxon>Eukaryota</taxon>
        <taxon>Fungi</taxon>
        <taxon>Fungi incertae sedis</taxon>
        <taxon>Mucoromycota</taxon>
        <taxon>Mortierellomycotina</taxon>
        <taxon>Mortierellomycetes</taxon>
        <taxon>Mortierellales</taxon>
        <taxon>Mortierellaceae</taxon>
        <taxon>Dissophora</taxon>
    </lineage>
</organism>
<feature type="compositionally biased region" description="Low complexity" evidence="2">
    <location>
        <begin position="519"/>
        <end position="530"/>
    </location>
</feature>
<feature type="compositionally biased region" description="Polar residues" evidence="2">
    <location>
        <begin position="962"/>
        <end position="971"/>
    </location>
</feature>
<sequence>MSMIQRTSTPQMPFEFGVPIDPVFRKTLQAKIRTLLQAKTEGFPGSYPVAFEQSHLQQLVNEEYFVLEKVAGVRYMLLSTITPKGPACFLIDRHFEISFVPHLLLPQRDSPGKCQNETLLDGEMVVESDGNKKSLRFLVFDLMVLNGSVVTQRSYSTRLGMMDQDVLAMQASKPSDVKAKEPFTIERKTMQRSYGLNIILSGSKRHKHGGEGLIFVPVKQPYLPGTNLKLFKWKSHTTAQFQIKVTLSRERKPLYCIHVKQGGGSKFYDYVTPEPALASEWHTTSPDGKVAEFWWDAQWPTQMFEKGYGLETRTGGWRFYRVREDKKEIDEEATVLGLVRALETLVTKQQLESQIEQIRTQWKAREAGTSSNGSISQSSQSSQPSQPSQPSHHSQSAQRPPVRPISIINNHADNHPSLMTPSLSSHYLQSPSVATHSGALGYFSRKDRERKASVDDYSSPTLHSATSTGTFSHPLPPKPVPFQSRQSSMDQTQAQSAAVAAAVNSSSSNSKSVDQEHGSSPSSTSSSTTSVNPASERKSTPPPSTTSTATASTPSSSSAPPTSVTSPPSTAVTKNPLRLSQVPAHLQPVKSWMTVSPVPRAPLGDRGVKSIRSERRDSRESILGSTSPRSVASSSRKSSMSVTDNTKETSMSAASAAVATKGDTLNATEATPTASASASTQNALSTPQADHPQTPTPAHTPTPAGMTRPTVTPALPPTLSLPPTNIVLPNIAWSPEIKTMDKRERDTDPSIPEEEEEQKPLAATASDATHSDSDGLSVLGKRTAGSPLSAEDRSEDTFPQRRKLSDSIQYSPKAEPPVASVKIWDAGTSRSPAPITSSPLSTSSMQDRDQPIPQRSPLLSPLGSPRAAAIRPGDVQRSLHLSHSATFRAATHSKLSAEISEHKDSIASDEAGNAIKEEGLDVGTESTLSQLEQERVKLESVSETATTVQSEDVDMPDAVTDSKATTDSISTPALTTAEQIAYQPPSDLDKVQALAKARVEATCKMEKQVEEQASKAEKMQEDIERFKEKSRMRKDKAEKWKLQEASEPPVQDRRAQPVRLINQQQGRQLNSDAPVLRGQSQGAQRQVSSPQDQQRLVYSTRQSKAASRTEAQQSAQNSPKAQPRAAQFPSQQQEQTQPSGEQPGYRAASQREQRSSIRESNSPNPARSEQQAAEMPNQMPNQMLQPEDGSRNHRRINSMDHQLQASQSLDSLHPDQHVSDQRELAERLYGQPYSKRLDLGQLAEQNHRRSHSDVGVPYKPVAVNIPQPQPTGREQQQGQRMHDGPPAQQNPPGGPDLDYRQEGYPPQTAGTPTIYRSDADSPGIRNSDLFSSSVKEPAPVARVSKARLQFILNDDDPSPDSPDEDEENYGRRQSPEAVPWTQRQPGHDEGRRMNAPPVEYDAHPPYPHDYGVPEHQGGRVSQSLPTTVVDPSSAARRQAAKRLKLSQDMSAMEQQYGGRTEEYEFHMRQSQMQSLPPRSVAHPPQRTMPPSDRWPQQGPGQQPPQPSQPPQPNQGTPVLGRRVPVEVHGGPPPPSAQQQAVHPNARSMYPGQEQPLPSHQLQHPSVITRAMHGQEHFPGQGPVSPMEGARAPSERPTHSRHSSLSKSGIPLEQIHPPASTYQGPRGKSSQQMHGQQPDPYGRMCRAEEASHHLSSSSSFHRRSHHSPSTILSNNSSSNSKRLQVRARERRFLQLQQSIMEKDIAMAKALQDTRPDRIILSTCMHSSNNSSSSNSSKYSNSKCYVNNCSTSNTSTCGIRRHLIATWIRNHRMMLSLQLGITSTDRRPRTFEAITTKFRRMALRSTTSWNLMLPALDPVGRPCTARNRCTRPLHRRGNHLHNKHRLLLLTLRRARRMIRPTVTILEMAVVCGRLLGRSMLEERVLEDVAGSDLWVEGRWVICHQSIQDRFTLHRDSMDNLHPSMDNSLHLSMDSLHLSMGSSSSSSLRVISDTGAPLFIIHSSNSIRHSRR</sequence>
<feature type="compositionally biased region" description="Polar residues" evidence="2">
    <location>
        <begin position="941"/>
        <end position="950"/>
    </location>
</feature>
<feature type="compositionally biased region" description="Low complexity" evidence="2">
    <location>
        <begin position="493"/>
        <end position="510"/>
    </location>
</feature>
<feature type="compositionally biased region" description="Polar residues" evidence="2">
    <location>
        <begin position="1199"/>
        <end position="1210"/>
    </location>
</feature>